<feature type="chain" id="PRO_5011595020" evidence="1">
    <location>
        <begin position="27"/>
        <end position="608"/>
    </location>
</feature>
<feature type="domain" description="Glycoside hydrolase 123 catalytic" evidence="2">
    <location>
        <begin position="251"/>
        <end position="561"/>
    </location>
</feature>
<protein>
    <submittedName>
        <fullName evidence="4">Uncharacterized protein</fullName>
    </submittedName>
</protein>
<keyword evidence="5" id="KW-1185">Reference proteome</keyword>
<name>A0A1I2JXE9_9FLAO</name>
<dbReference type="Proteomes" id="UP000199116">
    <property type="component" value="Unassembled WGS sequence"/>
</dbReference>
<proteinExistence type="predicted"/>
<feature type="domain" description="Glycoside hydrolase 123 N-terminal" evidence="3">
    <location>
        <begin position="73"/>
        <end position="218"/>
    </location>
</feature>
<evidence type="ECO:0000313" key="4">
    <source>
        <dbReference type="EMBL" id="SFF58859.1"/>
    </source>
</evidence>
<dbReference type="AlphaFoldDB" id="A0A1I2JXE9"/>
<keyword evidence="1" id="KW-0732">Signal</keyword>
<gene>
    <name evidence="4" type="ORF">SAMN04488033_101153</name>
</gene>
<sequence length="608" mass="70078">MTFKKFRIIKTWSAIILLGWFNFSQAQSPEGVTHSGQHTNQMPFPVDSYHELANPTPTPVKLWNDSQRTIVGWGKTSKRYEKEKPVSKDSLSTDLNLQGWRGEKLSAQWVVSAGKKDLSLSVEISDLKNRNNNQVISKEQIESAFVRYVLTDELNKDQKGACGHRVPANFDSTLVADVIDHKIKDFKVLKQTTRPGWLSIQVPRNTKPGLYSGTLKIKDGSKILKKLFITITVEERRLSAPKEWNFHLDLWQNPYAAARYYKTDLWSDEHFKAMEEDIHHYVNAGGKSITASIIDRPWDGQTQDAFHSMVRWTKKLDGKWDFSFDVFDKWVEFMMDSGVTKQINAYSMIPWKLSFAYFDEAANTTKHLKTKPGEEEYKNSWTAMLKAFAAHLKEKGWFDKTYIAMDERPMESMEAAMKVIKNADKNFKISFAGNSHPELFDAIDDYSITLSENYPDKIIESRKKQGKTSTFYTSCSHPYPNSFTFSEPSETEWYGWYAANKKLDGFLRWAYNSWVLEPLLDSRFTTWAAGDTYFIYPGGRTSIRFEKLLAGIQAYEKIQILKSEFKRNNNTEALLQIDKILSSFTIDELNNKSASVMIDKAQKALQNL</sequence>
<evidence type="ECO:0000259" key="3">
    <source>
        <dbReference type="Pfam" id="PF22680"/>
    </source>
</evidence>
<organism evidence="4 5">
    <name type="scientific">Salegentibacter agarivorans</name>
    <dbReference type="NCBI Taxonomy" id="345907"/>
    <lineage>
        <taxon>Bacteria</taxon>
        <taxon>Pseudomonadati</taxon>
        <taxon>Bacteroidota</taxon>
        <taxon>Flavobacteriia</taxon>
        <taxon>Flavobacteriales</taxon>
        <taxon>Flavobacteriaceae</taxon>
        <taxon>Salegentibacter</taxon>
    </lineage>
</organism>
<dbReference type="Pfam" id="PF22680">
    <property type="entry name" value="Glyco_hydro_123_N_2"/>
    <property type="match status" value="1"/>
</dbReference>
<evidence type="ECO:0000259" key="2">
    <source>
        <dbReference type="Pfam" id="PF13320"/>
    </source>
</evidence>
<evidence type="ECO:0000256" key="1">
    <source>
        <dbReference type="SAM" id="SignalP"/>
    </source>
</evidence>
<evidence type="ECO:0000313" key="5">
    <source>
        <dbReference type="Proteomes" id="UP000199116"/>
    </source>
</evidence>
<dbReference type="EMBL" id="FOOH01000001">
    <property type="protein sequence ID" value="SFF58859.1"/>
    <property type="molecule type" value="Genomic_DNA"/>
</dbReference>
<dbReference type="InterPro" id="IPR053850">
    <property type="entry name" value="Glyco_hydro_123_N_2"/>
</dbReference>
<accession>A0A1I2JXE9</accession>
<dbReference type="RefSeq" id="WP_093302055.1">
    <property type="nucleotide sequence ID" value="NZ_FOOH01000001.1"/>
</dbReference>
<reference evidence="5" key="1">
    <citation type="submission" date="2016-10" db="EMBL/GenBank/DDBJ databases">
        <authorList>
            <person name="Varghese N."/>
            <person name="Submissions S."/>
        </authorList>
    </citation>
    <scope>NUCLEOTIDE SEQUENCE [LARGE SCALE GENOMIC DNA]</scope>
    <source>
        <strain evidence="5">DSM 23515</strain>
    </source>
</reference>
<dbReference type="Pfam" id="PF13320">
    <property type="entry name" value="GH123_cat"/>
    <property type="match status" value="1"/>
</dbReference>
<dbReference type="InterPro" id="IPR025150">
    <property type="entry name" value="GH123_cat"/>
</dbReference>
<feature type="signal peptide" evidence="1">
    <location>
        <begin position="1"/>
        <end position="26"/>
    </location>
</feature>